<dbReference type="Gene3D" id="3.10.50.40">
    <property type="match status" value="1"/>
</dbReference>
<keyword evidence="3 4" id="KW-0413">Isomerase</keyword>
<dbReference type="PANTHER" id="PTHR10516">
    <property type="entry name" value="PEPTIDYL-PROLYL CIS-TRANS ISOMERASE"/>
    <property type="match status" value="1"/>
</dbReference>
<evidence type="ECO:0000256" key="4">
    <source>
        <dbReference type="PROSITE-ProRule" id="PRU00277"/>
    </source>
</evidence>
<dbReference type="GO" id="GO:0003755">
    <property type="term" value="F:peptidyl-prolyl cis-trans isomerase activity"/>
    <property type="evidence" value="ECO:0007669"/>
    <property type="project" value="UniProtKB-UniRule"/>
</dbReference>
<feature type="domain" description="PPIase FKBP-type" evidence="7">
    <location>
        <begin position="82"/>
        <end position="169"/>
    </location>
</feature>
<evidence type="ECO:0000256" key="3">
    <source>
        <dbReference type="ARBA" id="ARBA00023235"/>
    </source>
</evidence>
<comment type="caution">
    <text evidence="8">The sequence shown here is derived from an EMBL/GenBank/DDBJ whole genome shotgun (WGS) entry which is preliminary data.</text>
</comment>
<dbReference type="InterPro" id="IPR050689">
    <property type="entry name" value="FKBP-type_PPIase"/>
</dbReference>
<dbReference type="RefSeq" id="WP_123925277.1">
    <property type="nucleotide sequence ID" value="NZ_JBPSDP010000002.1"/>
</dbReference>
<dbReference type="SUPFAM" id="SSF54534">
    <property type="entry name" value="FKBP-like"/>
    <property type="match status" value="1"/>
</dbReference>
<comment type="catalytic activity">
    <reaction evidence="1 4 5">
        <text>[protein]-peptidylproline (omega=180) = [protein]-peptidylproline (omega=0)</text>
        <dbReference type="Rhea" id="RHEA:16237"/>
        <dbReference type="Rhea" id="RHEA-COMP:10747"/>
        <dbReference type="Rhea" id="RHEA-COMP:10748"/>
        <dbReference type="ChEBI" id="CHEBI:83833"/>
        <dbReference type="ChEBI" id="CHEBI:83834"/>
        <dbReference type="EC" id="5.2.1.8"/>
    </reaction>
</comment>
<protein>
    <recommendedName>
        <fullName evidence="5">Peptidyl-prolyl cis-trans isomerase</fullName>
        <ecNumber evidence="5">5.2.1.8</ecNumber>
    </recommendedName>
</protein>
<evidence type="ECO:0000256" key="1">
    <source>
        <dbReference type="ARBA" id="ARBA00000971"/>
    </source>
</evidence>
<organism evidence="8 9">
    <name type="scientific">Gordonia oryzae</name>
    <dbReference type="NCBI Taxonomy" id="2487349"/>
    <lineage>
        <taxon>Bacteria</taxon>
        <taxon>Bacillati</taxon>
        <taxon>Actinomycetota</taxon>
        <taxon>Actinomycetes</taxon>
        <taxon>Mycobacteriales</taxon>
        <taxon>Gordoniaceae</taxon>
        <taxon>Gordonia</taxon>
    </lineage>
</organism>
<sequence length="170" mass="17122">MRMLRGVLAWIALLAVVMVAGCGSSDDAPPSWSLDGSTGRVTVTTAKNDNSAPQVSVTTPFAVAQTQVHTLSGGDGQTVEQGANVTVNYVGVNGRTGLQFDSSYTRGQPAQFSLAQVVPGFSKAIAGQRVGSTVAVAIAPADGYPDGNPAAGINAGDTLVFAIVIVSADG</sequence>
<evidence type="ECO:0000256" key="6">
    <source>
        <dbReference type="SAM" id="SignalP"/>
    </source>
</evidence>
<dbReference type="AlphaFoldDB" id="A0A3N4H014"/>
<keyword evidence="9" id="KW-1185">Reference proteome</keyword>
<dbReference type="PROSITE" id="PS50059">
    <property type="entry name" value="FKBP_PPIASE"/>
    <property type="match status" value="1"/>
</dbReference>
<dbReference type="InterPro" id="IPR046357">
    <property type="entry name" value="PPIase_dom_sf"/>
</dbReference>
<keyword evidence="6" id="KW-0732">Signal</keyword>
<dbReference type="InterPro" id="IPR001179">
    <property type="entry name" value="PPIase_FKBP_dom"/>
</dbReference>
<dbReference type="Proteomes" id="UP000267536">
    <property type="component" value="Unassembled WGS sequence"/>
</dbReference>
<proteinExistence type="inferred from homology"/>
<name>A0A3N4H014_9ACTN</name>
<keyword evidence="2 4" id="KW-0697">Rotamase</keyword>
<dbReference type="EMBL" id="RKMH01000001">
    <property type="protein sequence ID" value="RPA66316.1"/>
    <property type="molecule type" value="Genomic_DNA"/>
</dbReference>
<evidence type="ECO:0000259" key="7">
    <source>
        <dbReference type="PROSITE" id="PS50059"/>
    </source>
</evidence>
<evidence type="ECO:0000313" key="8">
    <source>
        <dbReference type="EMBL" id="RPA66316.1"/>
    </source>
</evidence>
<dbReference type="PROSITE" id="PS51257">
    <property type="entry name" value="PROKAR_LIPOPROTEIN"/>
    <property type="match status" value="1"/>
</dbReference>
<dbReference type="EC" id="5.2.1.8" evidence="5"/>
<accession>A0A3N4H014</accession>
<dbReference type="OrthoDB" id="25996at2"/>
<gene>
    <name evidence="8" type="ORF">EF294_01770</name>
</gene>
<dbReference type="PANTHER" id="PTHR10516:SF443">
    <property type="entry name" value="FK506-BINDING PROTEIN 59-RELATED"/>
    <property type="match status" value="1"/>
</dbReference>
<evidence type="ECO:0000256" key="2">
    <source>
        <dbReference type="ARBA" id="ARBA00023110"/>
    </source>
</evidence>
<feature type="chain" id="PRO_5039038948" description="Peptidyl-prolyl cis-trans isomerase" evidence="6">
    <location>
        <begin position="23"/>
        <end position="170"/>
    </location>
</feature>
<feature type="signal peptide" evidence="6">
    <location>
        <begin position="1"/>
        <end position="22"/>
    </location>
</feature>
<evidence type="ECO:0000256" key="5">
    <source>
        <dbReference type="RuleBase" id="RU003915"/>
    </source>
</evidence>
<dbReference type="Pfam" id="PF00254">
    <property type="entry name" value="FKBP_C"/>
    <property type="match status" value="1"/>
</dbReference>
<comment type="similarity">
    <text evidence="5">Belongs to the FKBP-type PPIase family.</text>
</comment>
<reference evidence="8 9" key="1">
    <citation type="submission" date="2018-11" db="EMBL/GenBank/DDBJ databases">
        <title>Draft genome sequence of Gordonia sp. RS15-1S isolated from rice stems.</title>
        <authorList>
            <person name="Muangham S."/>
        </authorList>
    </citation>
    <scope>NUCLEOTIDE SEQUENCE [LARGE SCALE GENOMIC DNA]</scope>
    <source>
        <strain evidence="8 9">RS15-1S</strain>
    </source>
</reference>
<evidence type="ECO:0000313" key="9">
    <source>
        <dbReference type="Proteomes" id="UP000267536"/>
    </source>
</evidence>